<keyword evidence="9" id="KW-0472">Membrane</keyword>
<evidence type="ECO:0000256" key="5">
    <source>
        <dbReference type="ARBA" id="ARBA00022741"/>
    </source>
</evidence>
<dbReference type="InterPro" id="IPR036890">
    <property type="entry name" value="HATPase_C_sf"/>
</dbReference>
<keyword evidence="3" id="KW-0597">Phosphoprotein</keyword>
<comment type="caution">
    <text evidence="12">The sequence shown here is derived from an EMBL/GenBank/DDBJ whole genome shotgun (WGS) entry which is preliminary data.</text>
</comment>
<accession>A0ABP8AK29</accession>
<evidence type="ECO:0000259" key="10">
    <source>
        <dbReference type="Pfam" id="PF02518"/>
    </source>
</evidence>
<keyword evidence="6 12" id="KW-0418">Kinase</keyword>
<dbReference type="InterPro" id="IPR011712">
    <property type="entry name" value="Sig_transdc_His_kin_sub3_dim/P"/>
</dbReference>
<feature type="transmembrane region" description="Helical" evidence="9">
    <location>
        <begin position="68"/>
        <end position="98"/>
    </location>
</feature>
<name>A0ABP8AK29_9MICO</name>
<sequence>MPVVLSALVQLGTTFAVLATRSVRSAPPWVQHHAPQIEQPAAVIIAAVLLALAGPVLLIWIRRRPGPVLVAVAAVAVLGESLLIAVVGAVAFYVSVIFGVVIAVLHGARLWAWVVTGVLWLTPIALYLVTLQPGALLLLVPWTILSILVLVVPEGVRNRRAWRAQLLRDAEARRAEEAQAERVRIARELHDVLAHSLSQINVQASVGLHLFDSQPDKAAAALASVKETSKQALGEVRQVLGMLRGDAPLAPERGLADIPALVDGVRAQGIDASLRFDVAADVQVSAATQQAAFRIAQEALTNVTRHAAATRVHVAVTEEGGTLRVSVADDGRGAAASASADGRGLIGMRERAELLGGSFVAGPAEDAGFRVEARLPIEASP</sequence>
<proteinExistence type="predicted"/>
<dbReference type="PANTHER" id="PTHR24421">
    <property type="entry name" value="NITRATE/NITRITE SENSOR PROTEIN NARX-RELATED"/>
    <property type="match status" value="1"/>
</dbReference>
<evidence type="ECO:0000256" key="6">
    <source>
        <dbReference type="ARBA" id="ARBA00022777"/>
    </source>
</evidence>
<evidence type="ECO:0000256" key="7">
    <source>
        <dbReference type="ARBA" id="ARBA00022840"/>
    </source>
</evidence>
<dbReference type="Gene3D" id="1.20.5.1930">
    <property type="match status" value="1"/>
</dbReference>
<evidence type="ECO:0000256" key="9">
    <source>
        <dbReference type="SAM" id="Phobius"/>
    </source>
</evidence>
<dbReference type="Pfam" id="PF02518">
    <property type="entry name" value="HATPase_c"/>
    <property type="match status" value="1"/>
</dbReference>
<evidence type="ECO:0000313" key="13">
    <source>
        <dbReference type="Proteomes" id="UP001500213"/>
    </source>
</evidence>
<evidence type="ECO:0000259" key="11">
    <source>
        <dbReference type="Pfam" id="PF07730"/>
    </source>
</evidence>
<keyword evidence="9" id="KW-1133">Transmembrane helix</keyword>
<comment type="catalytic activity">
    <reaction evidence="1">
        <text>ATP + protein L-histidine = ADP + protein N-phospho-L-histidine.</text>
        <dbReference type="EC" id="2.7.13.3"/>
    </reaction>
</comment>
<dbReference type="InterPro" id="IPR050482">
    <property type="entry name" value="Sensor_HK_TwoCompSys"/>
</dbReference>
<dbReference type="Gene3D" id="3.30.565.10">
    <property type="entry name" value="Histidine kinase-like ATPase, C-terminal domain"/>
    <property type="match status" value="1"/>
</dbReference>
<keyword evidence="5" id="KW-0547">Nucleotide-binding</keyword>
<keyword evidence="8" id="KW-0902">Two-component regulatory system</keyword>
<dbReference type="EMBL" id="BAABBX010000005">
    <property type="protein sequence ID" value="GAA4185188.1"/>
    <property type="molecule type" value="Genomic_DNA"/>
</dbReference>
<feature type="transmembrane region" description="Helical" evidence="9">
    <location>
        <begin position="110"/>
        <end position="129"/>
    </location>
</feature>
<evidence type="ECO:0000256" key="4">
    <source>
        <dbReference type="ARBA" id="ARBA00022679"/>
    </source>
</evidence>
<dbReference type="Proteomes" id="UP001500213">
    <property type="component" value="Unassembled WGS sequence"/>
</dbReference>
<keyword evidence="13" id="KW-1185">Reference proteome</keyword>
<dbReference type="Pfam" id="PF07730">
    <property type="entry name" value="HisKA_3"/>
    <property type="match status" value="1"/>
</dbReference>
<keyword evidence="4" id="KW-0808">Transferase</keyword>
<dbReference type="CDD" id="cd16917">
    <property type="entry name" value="HATPase_UhpB-NarQ-NarX-like"/>
    <property type="match status" value="1"/>
</dbReference>
<evidence type="ECO:0000256" key="3">
    <source>
        <dbReference type="ARBA" id="ARBA00022553"/>
    </source>
</evidence>
<feature type="transmembrane region" description="Helical" evidence="9">
    <location>
        <begin position="41"/>
        <end position="61"/>
    </location>
</feature>
<keyword evidence="7" id="KW-0067">ATP-binding</keyword>
<organism evidence="12 13">
    <name type="scientific">Gryllotalpicola kribbensis</name>
    <dbReference type="NCBI Taxonomy" id="993084"/>
    <lineage>
        <taxon>Bacteria</taxon>
        <taxon>Bacillati</taxon>
        <taxon>Actinomycetota</taxon>
        <taxon>Actinomycetes</taxon>
        <taxon>Micrococcales</taxon>
        <taxon>Microbacteriaceae</taxon>
        <taxon>Gryllotalpicola</taxon>
    </lineage>
</organism>
<gene>
    <name evidence="12" type="ORF">GCM10022288_06850</name>
</gene>
<evidence type="ECO:0000256" key="2">
    <source>
        <dbReference type="ARBA" id="ARBA00012438"/>
    </source>
</evidence>
<evidence type="ECO:0000313" key="12">
    <source>
        <dbReference type="EMBL" id="GAA4185188.1"/>
    </source>
</evidence>
<feature type="transmembrane region" description="Helical" evidence="9">
    <location>
        <begin position="136"/>
        <end position="153"/>
    </location>
</feature>
<dbReference type="SUPFAM" id="SSF55874">
    <property type="entry name" value="ATPase domain of HSP90 chaperone/DNA topoisomerase II/histidine kinase"/>
    <property type="match status" value="1"/>
</dbReference>
<dbReference type="GO" id="GO:0016301">
    <property type="term" value="F:kinase activity"/>
    <property type="evidence" value="ECO:0007669"/>
    <property type="project" value="UniProtKB-KW"/>
</dbReference>
<dbReference type="PANTHER" id="PTHR24421:SF10">
    <property type="entry name" value="NITRATE_NITRITE SENSOR PROTEIN NARQ"/>
    <property type="match status" value="1"/>
</dbReference>
<evidence type="ECO:0000256" key="8">
    <source>
        <dbReference type="ARBA" id="ARBA00023012"/>
    </source>
</evidence>
<protein>
    <recommendedName>
        <fullName evidence="2">histidine kinase</fullName>
        <ecNumber evidence="2">2.7.13.3</ecNumber>
    </recommendedName>
</protein>
<reference evidence="13" key="1">
    <citation type="journal article" date="2019" name="Int. J. Syst. Evol. Microbiol.">
        <title>The Global Catalogue of Microorganisms (GCM) 10K type strain sequencing project: providing services to taxonomists for standard genome sequencing and annotation.</title>
        <authorList>
            <consortium name="The Broad Institute Genomics Platform"/>
            <consortium name="The Broad Institute Genome Sequencing Center for Infectious Disease"/>
            <person name="Wu L."/>
            <person name="Ma J."/>
        </authorList>
    </citation>
    <scope>NUCLEOTIDE SEQUENCE [LARGE SCALE GENOMIC DNA]</scope>
    <source>
        <strain evidence="13">JCM 17593</strain>
    </source>
</reference>
<feature type="domain" description="Signal transduction histidine kinase subgroup 3 dimerisation and phosphoacceptor" evidence="11">
    <location>
        <begin position="181"/>
        <end position="245"/>
    </location>
</feature>
<keyword evidence="9" id="KW-0812">Transmembrane</keyword>
<dbReference type="EC" id="2.7.13.3" evidence="2"/>
<evidence type="ECO:0000256" key="1">
    <source>
        <dbReference type="ARBA" id="ARBA00000085"/>
    </source>
</evidence>
<feature type="domain" description="Histidine kinase/HSP90-like ATPase" evidence="10">
    <location>
        <begin position="290"/>
        <end position="378"/>
    </location>
</feature>
<dbReference type="InterPro" id="IPR003594">
    <property type="entry name" value="HATPase_dom"/>
</dbReference>